<dbReference type="Pfam" id="PF13492">
    <property type="entry name" value="GAF_3"/>
    <property type="match status" value="1"/>
</dbReference>
<sequence length="466" mass="52380">MKVNLKRLLANEGTIDLIHSLADNKDFAILDAKGKPLYVSNNLSPEIISGMVIKANQTEIGRVCSNSGKAADTIARFIAYLAKLEYEKKALASETLEKYKEISLMAGLNEKLASVLHPLDVANTLIRELEKTLWADHIQIVIYNYDKERYENLAIMNKHPQPFQEGEQLAVKWLSLNMVGEIINDLAGDERFSDYFPQVSSLMTAPLIVNNSVIGGVFIFSRQFHSYTSMDLKLLNALVSQTATALEAARLYELLKDTFIRTVFTLVETLEKRDPYTGGHTKRVMEYSVKIAQTLNFSKDETEEIMLAAVLHDIGKIGICDKVLLKNTKLTDEEFTIIKNHTIYGEEILSNINSLRHLIPGVKDHHERFDGTGYPNGKKAEEIHFHARVIAVADAFDAMTSDRPYRKKMALETAIEELKLNAGRQFDPEIVEAFCQMLADSNLNGVNGQFPPCRTSTHHSPPQYGC</sequence>
<keyword evidence="4" id="KW-1185">Reference proteome</keyword>
<evidence type="ECO:0000313" key="4">
    <source>
        <dbReference type="Proteomes" id="UP000005104"/>
    </source>
</evidence>
<dbReference type="STRING" id="768710.DesyoDRAFT_1597"/>
<dbReference type="PROSITE" id="PS51831">
    <property type="entry name" value="HD"/>
    <property type="match status" value="1"/>
</dbReference>
<dbReference type="Gene3D" id="1.10.3210.10">
    <property type="entry name" value="Hypothetical protein af1432"/>
    <property type="match status" value="1"/>
</dbReference>
<dbReference type="PROSITE" id="PS51832">
    <property type="entry name" value="HD_GYP"/>
    <property type="match status" value="1"/>
</dbReference>
<organism evidence="3 4">
    <name type="scientific">Desulfosporosinus youngiae DSM 17734</name>
    <dbReference type="NCBI Taxonomy" id="768710"/>
    <lineage>
        <taxon>Bacteria</taxon>
        <taxon>Bacillati</taxon>
        <taxon>Bacillota</taxon>
        <taxon>Clostridia</taxon>
        <taxon>Eubacteriales</taxon>
        <taxon>Desulfitobacteriaceae</taxon>
        <taxon>Desulfosporosinus</taxon>
    </lineage>
</organism>
<dbReference type="InterPro" id="IPR006674">
    <property type="entry name" value="HD_domain"/>
</dbReference>
<dbReference type="PANTHER" id="PTHR43155">
    <property type="entry name" value="CYCLIC DI-GMP PHOSPHODIESTERASE PA4108-RELATED"/>
    <property type="match status" value="1"/>
</dbReference>
<proteinExistence type="predicted"/>
<reference evidence="3 4" key="1">
    <citation type="submission" date="2011-11" db="EMBL/GenBank/DDBJ databases">
        <title>The Noncontiguous Finished genome of Desulfosporosinus youngiae DSM 17734.</title>
        <authorList>
            <consortium name="US DOE Joint Genome Institute (JGI-PGF)"/>
            <person name="Lucas S."/>
            <person name="Han J."/>
            <person name="Lapidus A."/>
            <person name="Cheng J.-F."/>
            <person name="Goodwin L."/>
            <person name="Pitluck S."/>
            <person name="Peters L."/>
            <person name="Ovchinnikova G."/>
            <person name="Lu M."/>
            <person name="Land M.L."/>
            <person name="Hauser L."/>
            <person name="Pester M."/>
            <person name="Spring S."/>
            <person name="Ollivier B."/>
            <person name="Rattei T."/>
            <person name="Klenk H.-P."/>
            <person name="Wagner M."/>
            <person name="Loy A."/>
            <person name="Woyke T.J."/>
        </authorList>
    </citation>
    <scope>NUCLEOTIDE SEQUENCE [LARGE SCALE GENOMIC DNA]</scope>
    <source>
        <strain evidence="3 4">DSM 17734</strain>
    </source>
</reference>
<protein>
    <submittedName>
        <fullName evidence="3">HD-GYP domain-containing protein</fullName>
    </submittedName>
</protein>
<evidence type="ECO:0000313" key="3">
    <source>
        <dbReference type="EMBL" id="EHQ88730.1"/>
    </source>
</evidence>
<dbReference type="SUPFAM" id="SSF55781">
    <property type="entry name" value="GAF domain-like"/>
    <property type="match status" value="1"/>
</dbReference>
<dbReference type="Proteomes" id="UP000005104">
    <property type="component" value="Chromosome"/>
</dbReference>
<evidence type="ECO:0000259" key="1">
    <source>
        <dbReference type="PROSITE" id="PS51831"/>
    </source>
</evidence>
<dbReference type="SUPFAM" id="SSF109604">
    <property type="entry name" value="HD-domain/PDEase-like"/>
    <property type="match status" value="1"/>
</dbReference>
<dbReference type="Gene3D" id="3.30.450.40">
    <property type="match status" value="1"/>
</dbReference>
<dbReference type="RefSeq" id="WP_007781474.1">
    <property type="nucleotide sequence ID" value="NZ_CM001441.1"/>
</dbReference>
<dbReference type="InterPro" id="IPR037522">
    <property type="entry name" value="HD_GYP_dom"/>
</dbReference>
<dbReference type="CDD" id="cd00077">
    <property type="entry name" value="HDc"/>
    <property type="match status" value="1"/>
</dbReference>
<dbReference type="SMART" id="SM00471">
    <property type="entry name" value="HDc"/>
    <property type="match status" value="1"/>
</dbReference>
<dbReference type="InterPro" id="IPR003018">
    <property type="entry name" value="GAF"/>
</dbReference>
<accession>H5Y335</accession>
<evidence type="ECO:0000259" key="2">
    <source>
        <dbReference type="PROSITE" id="PS51832"/>
    </source>
</evidence>
<dbReference type="SMART" id="SM00065">
    <property type="entry name" value="GAF"/>
    <property type="match status" value="1"/>
</dbReference>
<dbReference type="AlphaFoldDB" id="H5Y335"/>
<feature type="domain" description="HD" evidence="1">
    <location>
        <begin position="277"/>
        <end position="399"/>
    </location>
</feature>
<dbReference type="eggNOG" id="COG2206">
    <property type="taxonomic scope" value="Bacteria"/>
</dbReference>
<dbReference type="PANTHER" id="PTHR43155:SF2">
    <property type="entry name" value="CYCLIC DI-GMP PHOSPHODIESTERASE PA4108"/>
    <property type="match status" value="1"/>
</dbReference>
<dbReference type="Pfam" id="PF13487">
    <property type="entry name" value="HD_5"/>
    <property type="match status" value="1"/>
</dbReference>
<name>H5Y335_9FIRM</name>
<dbReference type="InterPro" id="IPR003607">
    <property type="entry name" value="HD/PDEase_dom"/>
</dbReference>
<dbReference type="EMBL" id="CM001441">
    <property type="protein sequence ID" value="EHQ88730.1"/>
    <property type="molecule type" value="Genomic_DNA"/>
</dbReference>
<gene>
    <name evidence="3" type="ORF">DesyoDRAFT_1597</name>
</gene>
<dbReference type="HOGENOM" id="CLU_000445_92_13_9"/>
<dbReference type="InterPro" id="IPR029016">
    <property type="entry name" value="GAF-like_dom_sf"/>
</dbReference>
<feature type="domain" description="HD-GYP" evidence="2">
    <location>
        <begin position="255"/>
        <end position="450"/>
    </location>
</feature>